<comment type="caution">
    <text evidence="1">The sequence shown here is derived from an EMBL/GenBank/DDBJ whole genome shotgun (WGS) entry which is preliminary data.</text>
</comment>
<sequence length="342" mass="40278">MDRRRVAKKPRRRRKKNMDIAQQSKEPVYFPNDTILEAAKFLTYEKWSQLRFLCQRVNQLIQSNQSKLQAFEVRSLSMEKVLCKSNSIISFNRGIQSPVAMRKWFQDRGYSCDETTDIPLEKVFAGLNLYEQFNPNPGVRVDVRAYFDEPTEKSMPLTRGQAKRTGKAHKKNRYLPNAARSELQKVFSAKFNHMYDFYGPILSHFFRLLHHPTAYFREVSMFPPMTDKFCDMLSHSRIRCDKFTLMNFDCSLEHSLKWLKDNVRAQQIILSFSYSDKIPYLGDLKRLAHSLKWLKDNVRAQKIILSFNYDHAFPNPDLHSLLLDFVFQDASISVILKHSKVQ</sequence>
<dbReference type="EMBL" id="JAKKPZ010000493">
    <property type="protein sequence ID" value="KAI1694598.1"/>
    <property type="molecule type" value="Genomic_DNA"/>
</dbReference>
<proteinExistence type="predicted"/>
<evidence type="ECO:0000313" key="2">
    <source>
        <dbReference type="Proteomes" id="UP001201812"/>
    </source>
</evidence>
<evidence type="ECO:0000313" key="1">
    <source>
        <dbReference type="EMBL" id="KAI1694598.1"/>
    </source>
</evidence>
<keyword evidence="2" id="KW-1185">Reference proteome</keyword>
<gene>
    <name evidence="1" type="ORF">DdX_20038</name>
</gene>
<protein>
    <submittedName>
        <fullName evidence="1">Uncharacterized protein</fullName>
    </submittedName>
</protein>
<name>A0AAD4QTV5_9BILA</name>
<organism evidence="1 2">
    <name type="scientific">Ditylenchus destructor</name>
    <dbReference type="NCBI Taxonomy" id="166010"/>
    <lineage>
        <taxon>Eukaryota</taxon>
        <taxon>Metazoa</taxon>
        <taxon>Ecdysozoa</taxon>
        <taxon>Nematoda</taxon>
        <taxon>Chromadorea</taxon>
        <taxon>Rhabditida</taxon>
        <taxon>Tylenchina</taxon>
        <taxon>Tylenchomorpha</taxon>
        <taxon>Sphaerularioidea</taxon>
        <taxon>Anguinidae</taxon>
        <taxon>Anguininae</taxon>
        <taxon>Ditylenchus</taxon>
    </lineage>
</organism>
<accession>A0AAD4QTV5</accession>
<reference evidence="1" key="1">
    <citation type="submission" date="2022-01" db="EMBL/GenBank/DDBJ databases">
        <title>Genome Sequence Resource for Two Populations of Ditylenchus destructor, the Migratory Endoparasitic Phytonematode.</title>
        <authorList>
            <person name="Zhang H."/>
            <person name="Lin R."/>
            <person name="Xie B."/>
        </authorList>
    </citation>
    <scope>NUCLEOTIDE SEQUENCE</scope>
    <source>
        <strain evidence="1">BazhouSP</strain>
    </source>
</reference>
<dbReference type="AlphaFoldDB" id="A0AAD4QTV5"/>
<dbReference type="Proteomes" id="UP001201812">
    <property type="component" value="Unassembled WGS sequence"/>
</dbReference>